<protein>
    <submittedName>
        <fullName evidence="1">Uncharacterized protein</fullName>
    </submittedName>
</protein>
<proteinExistence type="predicted"/>
<reference evidence="1 2" key="1">
    <citation type="submission" date="2022-05" db="EMBL/GenBank/DDBJ databases">
        <authorList>
            <person name="Park J.-S."/>
        </authorList>
    </citation>
    <scope>NUCLEOTIDE SEQUENCE [LARGE SCALE GENOMIC DNA]</scope>
    <source>
        <strain evidence="1 2">2012CJ34-2</strain>
    </source>
</reference>
<dbReference type="Proteomes" id="UP001203338">
    <property type="component" value="Unassembled WGS sequence"/>
</dbReference>
<name>A0ABT0PLP2_9GAMM</name>
<dbReference type="SUPFAM" id="SSF69360">
    <property type="entry name" value="Cell wall binding repeat"/>
    <property type="match status" value="1"/>
</dbReference>
<evidence type="ECO:0000313" key="1">
    <source>
        <dbReference type="EMBL" id="MCL6271901.1"/>
    </source>
</evidence>
<comment type="caution">
    <text evidence="1">The sequence shown here is derived from an EMBL/GenBank/DDBJ whole genome shotgun (WGS) entry which is preliminary data.</text>
</comment>
<organism evidence="1 2">
    <name type="scientific">Parendozoicomonas callyspongiae</name>
    <dbReference type="NCBI Taxonomy" id="2942213"/>
    <lineage>
        <taxon>Bacteria</taxon>
        <taxon>Pseudomonadati</taxon>
        <taxon>Pseudomonadota</taxon>
        <taxon>Gammaproteobacteria</taxon>
        <taxon>Oceanospirillales</taxon>
        <taxon>Endozoicomonadaceae</taxon>
        <taxon>Parendozoicomonas</taxon>
    </lineage>
</organism>
<accession>A0ABT0PLP2</accession>
<dbReference type="EMBL" id="JAMFLX010000036">
    <property type="protein sequence ID" value="MCL6271901.1"/>
    <property type="molecule type" value="Genomic_DNA"/>
</dbReference>
<evidence type="ECO:0000313" key="2">
    <source>
        <dbReference type="Proteomes" id="UP001203338"/>
    </source>
</evidence>
<keyword evidence="2" id="KW-1185">Reference proteome</keyword>
<gene>
    <name evidence="1" type="ORF">M3P05_18440</name>
</gene>
<sequence length="106" mass="12060">MNWIIFSNAKDGMIATAIARNCSCISDTSTFPMVDGRWSMVDGRWSMVDGRWSMVDGRWSMVDGRWSGFWNGKNNPVHRPNPINAIQHFQGFGHTIKQSYADTSEE</sequence>